<dbReference type="AlphaFoldDB" id="A0AAJ7R9M5"/>
<gene>
    <name evidence="3 4" type="primary">LOC107263427</name>
</gene>
<accession>A0AAJ7R9M5</accession>
<reference evidence="3 4" key="1">
    <citation type="submission" date="2025-04" db="UniProtKB">
        <authorList>
            <consortium name="RefSeq"/>
        </authorList>
    </citation>
    <scope>IDENTIFICATION</scope>
</reference>
<proteinExistence type="predicted"/>
<feature type="signal peptide" evidence="1">
    <location>
        <begin position="1"/>
        <end position="21"/>
    </location>
</feature>
<keyword evidence="1" id="KW-0732">Signal</keyword>
<evidence type="ECO:0000313" key="4">
    <source>
        <dbReference type="RefSeq" id="XP_024936614.1"/>
    </source>
</evidence>
<evidence type="ECO:0000313" key="2">
    <source>
        <dbReference type="Proteomes" id="UP000694920"/>
    </source>
</evidence>
<evidence type="ECO:0000256" key="1">
    <source>
        <dbReference type="SAM" id="SignalP"/>
    </source>
</evidence>
<organism evidence="2 4">
    <name type="scientific">Cephus cinctus</name>
    <name type="common">Wheat stem sawfly</name>
    <dbReference type="NCBI Taxonomy" id="211228"/>
    <lineage>
        <taxon>Eukaryota</taxon>
        <taxon>Metazoa</taxon>
        <taxon>Ecdysozoa</taxon>
        <taxon>Arthropoda</taxon>
        <taxon>Hexapoda</taxon>
        <taxon>Insecta</taxon>
        <taxon>Pterygota</taxon>
        <taxon>Neoptera</taxon>
        <taxon>Endopterygota</taxon>
        <taxon>Hymenoptera</taxon>
        <taxon>Cephoidea</taxon>
        <taxon>Cephidae</taxon>
        <taxon>Cephus</taxon>
    </lineage>
</organism>
<evidence type="ECO:0000313" key="3">
    <source>
        <dbReference type="RefSeq" id="XP_015586109.1"/>
    </source>
</evidence>
<name>A0AAJ7R9M5_CEPCN</name>
<sequence length="380" mass="42381">MQYAAIFLLLLTVLDPLLVTSKRVLLKDPRHVKRAYGLPWRQNQRRINYLKKPAYRSKGLHKESLYENANTFYGSGRVRFPKEPYPHGGDDFDQGHENTNHVVLPYGEGITHAISYGKGYIPYENIKDHFSLGNEQQDYRKEEFGHQDSVYEGASYPHTSEYNIPQGYHSEEPDSFYADGEDSKFVFQERALGRSKFENTNGNGQQNIILKSVQNSGIGPGDERKSPLETIESLKSSALVASKPSFSSGPDIKQGFVIRDSISLDDYNRKVQEFTKSWPGVSHFGGELSGLGTAGGFGSVKQTVDFPQQFSAKGFSGSSFPGASTWLKELAPGQPSYAVKEETMEEPHDFRTMPVRTAPIQPLALPLNYALPSFGQGLHG</sequence>
<dbReference type="Proteomes" id="UP000694920">
    <property type="component" value="Unplaced"/>
</dbReference>
<dbReference type="KEGG" id="ccin:107263427"/>
<protein>
    <submittedName>
        <fullName evidence="3 4">Uncharacterized protein LOC107263427</fullName>
    </submittedName>
</protein>
<dbReference type="RefSeq" id="XP_024936614.1">
    <property type="nucleotide sequence ID" value="XM_025080846.1"/>
</dbReference>
<dbReference type="GeneID" id="107263427"/>
<feature type="chain" id="PRO_5044709095" evidence="1">
    <location>
        <begin position="22"/>
        <end position="380"/>
    </location>
</feature>
<keyword evidence="2" id="KW-1185">Reference proteome</keyword>
<dbReference type="RefSeq" id="XP_015586109.1">
    <property type="nucleotide sequence ID" value="XM_015730623.2"/>
</dbReference>